<gene>
    <name evidence="2" type="ORF">CLORY_27260</name>
</gene>
<keyword evidence="1" id="KW-0472">Membrane</keyword>
<keyword evidence="3" id="KW-1185">Reference proteome</keyword>
<reference evidence="2 3" key="1">
    <citation type="submission" date="2017-03" db="EMBL/GenBank/DDBJ databases">
        <title>Genome sequence of Clostridium oryzae DSM 28571.</title>
        <authorList>
            <person name="Poehlein A."/>
            <person name="Daniel R."/>
        </authorList>
    </citation>
    <scope>NUCLEOTIDE SEQUENCE [LARGE SCALE GENOMIC DNA]</scope>
    <source>
        <strain evidence="2 3">DSM 28571</strain>
    </source>
</reference>
<dbReference type="RefSeq" id="WP_079425358.1">
    <property type="nucleotide sequence ID" value="NZ_MZGV01000029.1"/>
</dbReference>
<evidence type="ECO:0000313" key="2">
    <source>
        <dbReference type="EMBL" id="OPJ60675.1"/>
    </source>
</evidence>
<keyword evidence="1" id="KW-0812">Transmembrane</keyword>
<evidence type="ECO:0000313" key="3">
    <source>
        <dbReference type="Proteomes" id="UP000190080"/>
    </source>
</evidence>
<dbReference type="AlphaFoldDB" id="A0A1V4ILP1"/>
<sequence length="77" mass="9349">MSRYIVIFNMIIIGVIVTIFFMKYKKNIFPSKINRILREILSITFDNDEKNQYYKIIPILKKILQNRLLHNSFLRGR</sequence>
<protein>
    <submittedName>
        <fullName evidence="2">Uncharacterized protein</fullName>
    </submittedName>
</protein>
<accession>A0A1V4ILP1</accession>
<feature type="transmembrane region" description="Helical" evidence="1">
    <location>
        <begin position="6"/>
        <end position="24"/>
    </location>
</feature>
<keyword evidence="1" id="KW-1133">Transmembrane helix</keyword>
<dbReference type="Proteomes" id="UP000190080">
    <property type="component" value="Unassembled WGS sequence"/>
</dbReference>
<organism evidence="2 3">
    <name type="scientific">Clostridium oryzae</name>
    <dbReference type="NCBI Taxonomy" id="1450648"/>
    <lineage>
        <taxon>Bacteria</taxon>
        <taxon>Bacillati</taxon>
        <taxon>Bacillota</taxon>
        <taxon>Clostridia</taxon>
        <taxon>Eubacteriales</taxon>
        <taxon>Clostridiaceae</taxon>
        <taxon>Clostridium</taxon>
    </lineage>
</organism>
<name>A0A1V4ILP1_9CLOT</name>
<proteinExistence type="predicted"/>
<comment type="caution">
    <text evidence="2">The sequence shown here is derived from an EMBL/GenBank/DDBJ whole genome shotgun (WGS) entry which is preliminary data.</text>
</comment>
<evidence type="ECO:0000256" key="1">
    <source>
        <dbReference type="SAM" id="Phobius"/>
    </source>
</evidence>
<dbReference type="EMBL" id="MZGV01000029">
    <property type="protein sequence ID" value="OPJ60675.1"/>
    <property type="molecule type" value="Genomic_DNA"/>
</dbReference>
<dbReference type="STRING" id="1450648.CLORY_27260"/>